<evidence type="ECO:0000313" key="2">
    <source>
        <dbReference type="Proteomes" id="UP000320801"/>
    </source>
</evidence>
<sequence>MEAHFFNVPEFKGPTIENIKFKSVKEICTIELGLAKRRRLEEYNKIFKETHKQPKLKPIYEYASENLKRVLTCMSELSKIILLKEILEPDHSTCWWENLCSKTTFYKRRNSMIKEFAFFYFD</sequence>
<dbReference type="Proteomes" id="UP000320801">
    <property type="component" value="Unassembled WGS sequence"/>
</dbReference>
<accession>A0A507SS34</accession>
<protein>
    <submittedName>
        <fullName evidence="1">Uncharacterized protein</fullName>
    </submittedName>
</protein>
<dbReference type="AlphaFoldDB" id="A0A507SS34"/>
<dbReference type="EMBL" id="SMDN01000003">
    <property type="protein sequence ID" value="TQC54061.1"/>
    <property type="molecule type" value="Genomic_DNA"/>
</dbReference>
<dbReference type="InterPro" id="IPR058231">
    <property type="entry name" value="MG284-like_C"/>
</dbReference>
<dbReference type="RefSeq" id="WP_141483790.1">
    <property type="nucleotide sequence ID" value="NZ_SMDN01000003.1"/>
</dbReference>
<reference evidence="1 2" key="1">
    <citation type="submission" date="2019-03" db="EMBL/GenBank/DDBJ databases">
        <title>Characterization of a novel Mycoplasma cynos real-time PCR assay.</title>
        <authorList>
            <person name="Tallmadge R.L."/>
            <person name="Mitchell P.K."/>
            <person name="Goodman L."/>
        </authorList>
    </citation>
    <scope>NUCLEOTIDE SEQUENCE [LARGE SCALE GENOMIC DNA]</scope>
    <source>
        <strain evidence="1 2">1642</strain>
    </source>
</reference>
<proteinExistence type="predicted"/>
<evidence type="ECO:0000313" key="1">
    <source>
        <dbReference type="EMBL" id="TQC54061.1"/>
    </source>
</evidence>
<name>A0A507SS34_9BACT</name>
<comment type="caution">
    <text evidence="1">The sequence shown here is derived from an EMBL/GenBank/DDBJ whole genome shotgun (WGS) entry which is preliminary data.</text>
</comment>
<dbReference type="OrthoDB" id="400952at2"/>
<gene>
    <name evidence="1" type="ORF">E1I18_01210</name>
</gene>
<organism evidence="1 2">
    <name type="scientific">Mycoplasmopsis mucosicanis</name>
    <dbReference type="NCBI Taxonomy" id="458208"/>
    <lineage>
        <taxon>Bacteria</taxon>
        <taxon>Bacillati</taxon>
        <taxon>Mycoplasmatota</taxon>
        <taxon>Mycoplasmoidales</taxon>
        <taxon>Metamycoplasmataceae</taxon>
        <taxon>Mycoplasmopsis</taxon>
    </lineage>
</organism>
<keyword evidence="2" id="KW-1185">Reference proteome</keyword>
<dbReference type="NCBIfam" id="NF045770">
    <property type="entry name" value="MPN403_MG284_C"/>
    <property type="match status" value="1"/>
</dbReference>